<sequence>MGCLESTQFDSLKRHWDQSEWSVRKDTLNVSQSKKVADDEGTTFEKMLPTCTRCRSRRIKHAQTALSTMWNVPFEMKLYK</sequence>
<accession>A0A146G177</accession>
<gene>
    <name evidence="1" type="ORF">RIB2604_03700870</name>
</gene>
<evidence type="ECO:0000313" key="2">
    <source>
        <dbReference type="Proteomes" id="UP000075230"/>
    </source>
</evidence>
<keyword evidence="1" id="KW-0378">Hydrolase</keyword>
<dbReference type="GO" id="GO:0016787">
    <property type="term" value="F:hydrolase activity"/>
    <property type="evidence" value="ECO:0007669"/>
    <property type="project" value="UniProtKB-KW"/>
</dbReference>
<dbReference type="Proteomes" id="UP000075230">
    <property type="component" value="Unassembled WGS sequence"/>
</dbReference>
<dbReference type="AlphaFoldDB" id="A0A146G177"/>
<proteinExistence type="predicted"/>
<name>A0A146G177_ASPKA</name>
<reference evidence="2" key="2">
    <citation type="submission" date="2016-02" db="EMBL/GenBank/DDBJ databases">
        <title>Genome sequencing of Aspergillus luchuensis NBRC 4314.</title>
        <authorList>
            <person name="Yamada O."/>
        </authorList>
    </citation>
    <scope>NUCLEOTIDE SEQUENCE [LARGE SCALE GENOMIC DNA]</scope>
    <source>
        <strain evidence="2">RIB 2604</strain>
    </source>
</reference>
<protein>
    <submittedName>
        <fullName evidence="1">Glycosyl hydrolases family 16</fullName>
    </submittedName>
</protein>
<comment type="caution">
    <text evidence="1">The sequence shown here is derived from an EMBL/GenBank/DDBJ whole genome shotgun (WGS) entry which is preliminary data.</text>
</comment>
<dbReference type="EMBL" id="BCWF01000036">
    <property type="protein sequence ID" value="GAT30879.1"/>
    <property type="molecule type" value="Genomic_DNA"/>
</dbReference>
<evidence type="ECO:0000313" key="1">
    <source>
        <dbReference type="EMBL" id="GAT30879.1"/>
    </source>
</evidence>
<reference evidence="1 2" key="1">
    <citation type="journal article" date="2016" name="DNA Res.">
        <title>Genome sequence of Aspergillus luchuensis NBRC 4314.</title>
        <authorList>
            <person name="Yamada O."/>
            <person name="Machida M."/>
            <person name="Hosoyama A."/>
            <person name="Goto M."/>
            <person name="Takahashi T."/>
            <person name="Futagami T."/>
            <person name="Yamagata Y."/>
            <person name="Takeuchi M."/>
            <person name="Kobayashi T."/>
            <person name="Koike H."/>
            <person name="Abe K."/>
            <person name="Asai K."/>
            <person name="Arita M."/>
            <person name="Fujita N."/>
            <person name="Fukuda K."/>
            <person name="Higa K."/>
            <person name="Horikawa H."/>
            <person name="Ishikawa T."/>
            <person name="Jinno K."/>
            <person name="Kato Y."/>
            <person name="Kirimura K."/>
            <person name="Mizutani O."/>
            <person name="Nakasone K."/>
            <person name="Sano M."/>
            <person name="Shiraishi Y."/>
            <person name="Tsukahara M."/>
            <person name="Gomi K."/>
        </authorList>
    </citation>
    <scope>NUCLEOTIDE SEQUENCE [LARGE SCALE GENOMIC DNA]</scope>
    <source>
        <strain evidence="1 2">RIB 2604</strain>
    </source>
</reference>
<organism evidence="1 2">
    <name type="scientific">Aspergillus kawachii</name>
    <name type="common">White koji mold</name>
    <name type="synonym">Aspergillus awamori var. kawachi</name>
    <dbReference type="NCBI Taxonomy" id="1069201"/>
    <lineage>
        <taxon>Eukaryota</taxon>
        <taxon>Fungi</taxon>
        <taxon>Dikarya</taxon>
        <taxon>Ascomycota</taxon>
        <taxon>Pezizomycotina</taxon>
        <taxon>Eurotiomycetes</taxon>
        <taxon>Eurotiomycetidae</taxon>
        <taxon>Eurotiales</taxon>
        <taxon>Aspergillaceae</taxon>
        <taxon>Aspergillus</taxon>
        <taxon>Aspergillus subgen. Circumdati</taxon>
    </lineage>
</organism>